<evidence type="ECO:0000313" key="3">
    <source>
        <dbReference type="Proteomes" id="UP000004994"/>
    </source>
</evidence>
<dbReference type="Proteomes" id="UP000004994">
    <property type="component" value="Chromosome 1"/>
</dbReference>
<organism evidence="2">
    <name type="scientific">Solanum lycopersicum</name>
    <name type="common">Tomato</name>
    <name type="synonym">Lycopersicon esculentum</name>
    <dbReference type="NCBI Taxonomy" id="4081"/>
    <lineage>
        <taxon>Eukaryota</taxon>
        <taxon>Viridiplantae</taxon>
        <taxon>Streptophyta</taxon>
        <taxon>Embryophyta</taxon>
        <taxon>Tracheophyta</taxon>
        <taxon>Spermatophyta</taxon>
        <taxon>Magnoliopsida</taxon>
        <taxon>eudicotyledons</taxon>
        <taxon>Gunneridae</taxon>
        <taxon>Pentapetalae</taxon>
        <taxon>asterids</taxon>
        <taxon>lamiids</taxon>
        <taxon>Solanales</taxon>
        <taxon>Solanaceae</taxon>
        <taxon>Solanoideae</taxon>
        <taxon>Solaneae</taxon>
        <taxon>Solanum</taxon>
        <taxon>Solanum subgen. Lycopersicon</taxon>
    </lineage>
</organism>
<name>A0A3Q7F717_SOLLC</name>
<accession>A0A3Q7F717</accession>
<reference evidence="2" key="1">
    <citation type="journal article" date="2012" name="Nature">
        <title>The tomato genome sequence provides insights into fleshy fruit evolution.</title>
        <authorList>
            <consortium name="Tomato Genome Consortium"/>
        </authorList>
    </citation>
    <scope>NUCLEOTIDE SEQUENCE [LARGE SCALE GENOMIC DNA]</scope>
    <source>
        <strain evidence="2">cv. Heinz 1706</strain>
    </source>
</reference>
<proteinExistence type="predicted"/>
<dbReference type="EnsemblPlants" id="Solyc01g097735.1.1">
    <property type="protein sequence ID" value="Solyc01g097735.1.1"/>
    <property type="gene ID" value="Solyc01g097735.1"/>
</dbReference>
<dbReference type="AlphaFoldDB" id="A0A3Q7F717"/>
<sequence length="80" mass="8910">MIGSVFMPPNSEIEFTNHKTRSTSLQSAEKKQRPKEKLLKFQLGRNSSSVLSLEGLSSSVHVLAGDSLWNTRAIKMHKLA</sequence>
<evidence type="ECO:0000256" key="1">
    <source>
        <dbReference type="SAM" id="MobiDB-lite"/>
    </source>
</evidence>
<protein>
    <submittedName>
        <fullName evidence="2">Uncharacterized protein</fullName>
    </submittedName>
</protein>
<reference evidence="2" key="2">
    <citation type="submission" date="2019-01" db="UniProtKB">
        <authorList>
            <consortium name="EnsemblPlants"/>
        </authorList>
    </citation>
    <scope>IDENTIFICATION</scope>
    <source>
        <strain evidence="2">cv. Heinz 1706</strain>
    </source>
</reference>
<keyword evidence="3" id="KW-1185">Reference proteome</keyword>
<evidence type="ECO:0000313" key="2">
    <source>
        <dbReference type="EnsemblPlants" id="Solyc01g097735.1.1"/>
    </source>
</evidence>
<dbReference type="InParanoid" id="A0A3Q7F717"/>
<dbReference type="Gramene" id="Solyc01g097735.1.1">
    <property type="protein sequence ID" value="Solyc01g097735.1.1"/>
    <property type="gene ID" value="Solyc01g097735.1"/>
</dbReference>
<feature type="region of interest" description="Disordered" evidence="1">
    <location>
        <begin position="1"/>
        <end position="35"/>
    </location>
</feature>